<protein>
    <recommendedName>
        <fullName evidence="1">Reverse transcriptase domain-containing protein</fullName>
    </recommendedName>
</protein>
<name>A0AAV2EMA7_9ROSI</name>
<accession>A0AAV2EMA7</accession>
<dbReference type="AlphaFoldDB" id="A0AAV2EMA7"/>
<dbReference type="Pfam" id="PF00078">
    <property type="entry name" value="RVT_1"/>
    <property type="match status" value="1"/>
</dbReference>
<dbReference type="GO" id="GO:0003676">
    <property type="term" value="F:nucleic acid binding"/>
    <property type="evidence" value="ECO:0007669"/>
    <property type="project" value="InterPro"/>
</dbReference>
<dbReference type="EMBL" id="OZ034818">
    <property type="protein sequence ID" value="CAL1386842.1"/>
    <property type="molecule type" value="Genomic_DNA"/>
</dbReference>
<dbReference type="SUPFAM" id="SSF56672">
    <property type="entry name" value="DNA/RNA polymerases"/>
    <property type="match status" value="1"/>
</dbReference>
<dbReference type="InterPro" id="IPR000477">
    <property type="entry name" value="RT_dom"/>
</dbReference>
<dbReference type="InterPro" id="IPR026960">
    <property type="entry name" value="RVT-Znf"/>
</dbReference>
<dbReference type="Pfam" id="PF13966">
    <property type="entry name" value="zf-RVT"/>
    <property type="match status" value="1"/>
</dbReference>
<dbReference type="CDD" id="cd06222">
    <property type="entry name" value="RNase_H_like"/>
    <property type="match status" value="1"/>
</dbReference>
<evidence type="ECO:0000313" key="2">
    <source>
        <dbReference type="EMBL" id="CAL1386842.1"/>
    </source>
</evidence>
<dbReference type="PROSITE" id="PS50878">
    <property type="entry name" value="RT_POL"/>
    <property type="match status" value="1"/>
</dbReference>
<dbReference type="InterPro" id="IPR044730">
    <property type="entry name" value="RNase_H-like_dom_plant"/>
</dbReference>
<evidence type="ECO:0000313" key="3">
    <source>
        <dbReference type="Proteomes" id="UP001497516"/>
    </source>
</evidence>
<sequence>MVNYVWQEDIRGSPMFQLWDRLKKLRHLLYDWSRAGTTNSLRNIHTLQAEIERIKQIHPIDWDAIRPLELELTRQWEAEEIYWQQKSRVHWLKKGDKNTSYFHTVTRARRKRNFVEGLRNENGDWVTEESGKADIACGFYKNLFTSETQVENMWDRVADLPIAQAITPDMNDNLTAEVLPAEVRKVVFSMRSKQAPGSDGFTGKFFKAFWDIVGTSVIEAVCSFFRTSKMLRSFNHTWLTLIPKVDNVETMKHLRPISLCQFVYKIITKIMAERLASLLPQVISRGQNAFIRERQIVENILLGHELMHYLKTKTKGKKGYMALKVDMEKAYDRVEWPFLLAVLEKMGFSSIWRGWVLECLRSTSFSVMMNGTPAGYFTPSRGLRQGDPLSPLLFVLCTEGFAALLNKAISEGKLQGVKVAPRAPRITHLFFADDSYLFLRGSLQECENLIEVLNEYEELSGQRVNLDKSAVCFSKNIVMADQEFLAQILGVGAVGVHDKYLGLPTLIARSKMATFRYLEEKLLERLQGWKQRTLSWAAKEVLIKSVALALPLHVMSCFKLPVSLCRLLDKHVARFWWNVVEGQPRIRWLSWRNMCRSKHDGGMGFRRFELFNQALLAKIGWQIITDPLSLLAQVYKGKYFPSGSFLTATARSRPSWGWQSILYGRQLLEQGLRWQIGNGQTASLLLSNWVPSLHPDPPRFNPVVIPAEGDLRVETVLCPGEGRWNEEKLRQWFDPPTCRAIMRIPLPRQCVEDRLVWNDTADGIFTVKSAYHLAVRVDQQRNQCRATVSWIDKPSWIRLWEANIPPKLKVFVWQIFNRTLPTTEALRSKDVMVHPRCPVCWDAEETMEHLFLDCPVARALWDYSGLEHLGQGLPRHTFPLFLKRLLALIPHSEMIMTVVAVLWRIWRSRNWVVFEGKQFGFPALMRQLNQQVDEWLRVPIERGNPVFAPEPLTTNAGADGRVICMWDGATRQGSHSAGGVVLMTPSRAMLVARGFHFPCIDDPLVVELLALREAIGWCLVNGVSEVCFEGDAKVVIDKINRAETGDGRMGAVQVEVVNCFALHPGFSVRFVGRSRNRVAHLVARKALSLSPTANCLFDFQTWLCSRM</sequence>
<gene>
    <name evidence="2" type="ORF">LTRI10_LOCUS27858</name>
</gene>
<evidence type="ECO:0000259" key="1">
    <source>
        <dbReference type="PROSITE" id="PS50878"/>
    </source>
</evidence>
<dbReference type="CDD" id="cd01650">
    <property type="entry name" value="RT_nLTR_like"/>
    <property type="match status" value="1"/>
</dbReference>
<dbReference type="GO" id="GO:0004523">
    <property type="term" value="F:RNA-DNA hybrid ribonuclease activity"/>
    <property type="evidence" value="ECO:0007669"/>
    <property type="project" value="InterPro"/>
</dbReference>
<keyword evidence="3" id="KW-1185">Reference proteome</keyword>
<dbReference type="Gene3D" id="3.30.420.10">
    <property type="entry name" value="Ribonuclease H-like superfamily/Ribonuclease H"/>
    <property type="match status" value="1"/>
</dbReference>
<dbReference type="Pfam" id="PF13456">
    <property type="entry name" value="RVT_3"/>
    <property type="match status" value="1"/>
</dbReference>
<feature type="domain" description="Reverse transcriptase" evidence="1">
    <location>
        <begin position="223"/>
        <end position="493"/>
    </location>
</feature>
<reference evidence="2 3" key="1">
    <citation type="submission" date="2024-04" db="EMBL/GenBank/DDBJ databases">
        <authorList>
            <person name="Fracassetti M."/>
        </authorList>
    </citation>
    <scope>NUCLEOTIDE SEQUENCE [LARGE SCALE GENOMIC DNA]</scope>
</reference>
<dbReference type="InterPro" id="IPR036397">
    <property type="entry name" value="RNaseH_sf"/>
</dbReference>
<dbReference type="Proteomes" id="UP001497516">
    <property type="component" value="Chromosome 5"/>
</dbReference>
<dbReference type="SUPFAM" id="SSF53098">
    <property type="entry name" value="Ribonuclease H-like"/>
    <property type="match status" value="1"/>
</dbReference>
<dbReference type="PANTHER" id="PTHR33116">
    <property type="entry name" value="REVERSE TRANSCRIPTASE ZINC-BINDING DOMAIN-CONTAINING PROTEIN-RELATED-RELATED"/>
    <property type="match status" value="1"/>
</dbReference>
<dbReference type="PANTHER" id="PTHR33116:SF86">
    <property type="entry name" value="REVERSE TRANSCRIPTASE DOMAIN-CONTAINING PROTEIN"/>
    <property type="match status" value="1"/>
</dbReference>
<proteinExistence type="predicted"/>
<dbReference type="InterPro" id="IPR043502">
    <property type="entry name" value="DNA/RNA_pol_sf"/>
</dbReference>
<dbReference type="InterPro" id="IPR002156">
    <property type="entry name" value="RNaseH_domain"/>
</dbReference>
<organism evidence="2 3">
    <name type="scientific">Linum trigynum</name>
    <dbReference type="NCBI Taxonomy" id="586398"/>
    <lineage>
        <taxon>Eukaryota</taxon>
        <taxon>Viridiplantae</taxon>
        <taxon>Streptophyta</taxon>
        <taxon>Embryophyta</taxon>
        <taxon>Tracheophyta</taxon>
        <taxon>Spermatophyta</taxon>
        <taxon>Magnoliopsida</taxon>
        <taxon>eudicotyledons</taxon>
        <taxon>Gunneridae</taxon>
        <taxon>Pentapetalae</taxon>
        <taxon>rosids</taxon>
        <taxon>fabids</taxon>
        <taxon>Malpighiales</taxon>
        <taxon>Linaceae</taxon>
        <taxon>Linum</taxon>
    </lineage>
</organism>
<dbReference type="InterPro" id="IPR012337">
    <property type="entry name" value="RNaseH-like_sf"/>
</dbReference>